<sequence>MRSSLSFLLLPNFVHTISTQSLHILPNSLHIHRTRLSLSQYVINDRDNHLRLLPSELLTRANANVSLVSGQAPQTD</sequence>
<dbReference type="Proteomes" id="UP001283361">
    <property type="component" value="Unassembled WGS sequence"/>
</dbReference>
<feature type="chain" id="PRO_5042100892" description="Secreted protein" evidence="1">
    <location>
        <begin position="20"/>
        <end position="76"/>
    </location>
</feature>
<dbReference type="EMBL" id="JAWDGP010003662">
    <property type="protein sequence ID" value="KAK3772067.1"/>
    <property type="molecule type" value="Genomic_DNA"/>
</dbReference>
<gene>
    <name evidence="2" type="ORF">RRG08_008305</name>
</gene>
<organism evidence="2 3">
    <name type="scientific">Elysia crispata</name>
    <name type="common">lettuce slug</name>
    <dbReference type="NCBI Taxonomy" id="231223"/>
    <lineage>
        <taxon>Eukaryota</taxon>
        <taxon>Metazoa</taxon>
        <taxon>Spiralia</taxon>
        <taxon>Lophotrochozoa</taxon>
        <taxon>Mollusca</taxon>
        <taxon>Gastropoda</taxon>
        <taxon>Heterobranchia</taxon>
        <taxon>Euthyneura</taxon>
        <taxon>Panpulmonata</taxon>
        <taxon>Sacoglossa</taxon>
        <taxon>Placobranchoidea</taxon>
        <taxon>Plakobranchidae</taxon>
        <taxon>Elysia</taxon>
    </lineage>
</organism>
<reference evidence="2" key="1">
    <citation type="journal article" date="2023" name="G3 (Bethesda)">
        <title>A reference genome for the long-term kleptoplast-retaining sea slug Elysia crispata morphotype clarki.</title>
        <authorList>
            <person name="Eastman K.E."/>
            <person name="Pendleton A.L."/>
            <person name="Shaikh M.A."/>
            <person name="Suttiyut T."/>
            <person name="Ogas R."/>
            <person name="Tomko P."/>
            <person name="Gavelis G."/>
            <person name="Widhalm J.R."/>
            <person name="Wisecaver J.H."/>
        </authorList>
    </citation>
    <scope>NUCLEOTIDE SEQUENCE</scope>
    <source>
        <strain evidence="2">ECLA1</strain>
    </source>
</reference>
<keyword evidence="1" id="KW-0732">Signal</keyword>
<protein>
    <recommendedName>
        <fullName evidence="4">Secreted protein</fullName>
    </recommendedName>
</protein>
<dbReference type="AlphaFoldDB" id="A0AAE1DIT5"/>
<accession>A0AAE1DIT5</accession>
<evidence type="ECO:0000313" key="3">
    <source>
        <dbReference type="Proteomes" id="UP001283361"/>
    </source>
</evidence>
<keyword evidence="3" id="KW-1185">Reference proteome</keyword>
<evidence type="ECO:0000256" key="1">
    <source>
        <dbReference type="SAM" id="SignalP"/>
    </source>
</evidence>
<evidence type="ECO:0000313" key="2">
    <source>
        <dbReference type="EMBL" id="KAK3772067.1"/>
    </source>
</evidence>
<name>A0AAE1DIT5_9GAST</name>
<evidence type="ECO:0008006" key="4">
    <source>
        <dbReference type="Google" id="ProtNLM"/>
    </source>
</evidence>
<feature type="signal peptide" evidence="1">
    <location>
        <begin position="1"/>
        <end position="19"/>
    </location>
</feature>
<comment type="caution">
    <text evidence="2">The sequence shown here is derived from an EMBL/GenBank/DDBJ whole genome shotgun (WGS) entry which is preliminary data.</text>
</comment>
<proteinExistence type="predicted"/>